<name>A0A1Y1YCS9_9PLEO</name>
<dbReference type="EMBL" id="MCFA01000270">
    <property type="protein sequence ID" value="ORX95798.1"/>
    <property type="molecule type" value="Genomic_DNA"/>
</dbReference>
<reference evidence="2 3" key="1">
    <citation type="submission" date="2016-07" db="EMBL/GenBank/DDBJ databases">
        <title>Pervasive Adenine N6-methylation of Active Genes in Fungi.</title>
        <authorList>
            <consortium name="DOE Joint Genome Institute"/>
            <person name="Mondo S.J."/>
            <person name="Dannebaum R.O."/>
            <person name="Kuo R.C."/>
            <person name="Labutti K."/>
            <person name="Haridas S."/>
            <person name="Kuo A."/>
            <person name="Salamov A."/>
            <person name="Ahrendt S.R."/>
            <person name="Lipzen A."/>
            <person name="Sullivan W."/>
            <person name="Andreopoulos W.B."/>
            <person name="Clum A."/>
            <person name="Lindquist E."/>
            <person name="Daum C."/>
            <person name="Ramamoorthy G.K."/>
            <person name="Gryganskyi A."/>
            <person name="Culley D."/>
            <person name="Magnuson J.K."/>
            <person name="James T.Y."/>
            <person name="O'Malley M.A."/>
            <person name="Stajich J.E."/>
            <person name="Spatafora J.W."/>
            <person name="Visel A."/>
            <person name="Grigoriev I.V."/>
        </authorList>
    </citation>
    <scope>NUCLEOTIDE SEQUENCE [LARGE SCALE GENOMIC DNA]</scope>
    <source>
        <strain evidence="2 3">CBS 115471</strain>
    </source>
</reference>
<feature type="signal peptide" evidence="1">
    <location>
        <begin position="1"/>
        <end position="19"/>
    </location>
</feature>
<evidence type="ECO:0000256" key="1">
    <source>
        <dbReference type="SAM" id="SignalP"/>
    </source>
</evidence>
<sequence length="72" mass="7456">MRLTITTFLLTALAVTATAAPTMERSTSLGAEVDAVAAGCKHQESYDICRANCSPIAPGFACAINCLIAYCA</sequence>
<protein>
    <submittedName>
        <fullName evidence="2">Uncharacterized protein</fullName>
    </submittedName>
</protein>
<dbReference type="Proteomes" id="UP000193144">
    <property type="component" value="Unassembled WGS sequence"/>
</dbReference>
<gene>
    <name evidence="2" type="ORF">BCR34DRAFT_607851</name>
</gene>
<evidence type="ECO:0000313" key="2">
    <source>
        <dbReference type="EMBL" id="ORX95798.1"/>
    </source>
</evidence>
<dbReference type="AlphaFoldDB" id="A0A1Y1YCS9"/>
<proteinExistence type="predicted"/>
<keyword evidence="1" id="KW-0732">Signal</keyword>
<comment type="caution">
    <text evidence="2">The sequence shown here is derived from an EMBL/GenBank/DDBJ whole genome shotgun (WGS) entry which is preliminary data.</text>
</comment>
<feature type="chain" id="PRO_5013163916" evidence="1">
    <location>
        <begin position="20"/>
        <end position="72"/>
    </location>
</feature>
<dbReference type="OrthoDB" id="3789708at2759"/>
<evidence type="ECO:0000313" key="3">
    <source>
        <dbReference type="Proteomes" id="UP000193144"/>
    </source>
</evidence>
<accession>A0A1Y1YCS9</accession>
<organism evidence="2 3">
    <name type="scientific">Clohesyomyces aquaticus</name>
    <dbReference type="NCBI Taxonomy" id="1231657"/>
    <lineage>
        <taxon>Eukaryota</taxon>
        <taxon>Fungi</taxon>
        <taxon>Dikarya</taxon>
        <taxon>Ascomycota</taxon>
        <taxon>Pezizomycotina</taxon>
        <taxon>Dothideomycetes</taxon>
        <taxon>Pleosporomycetidae</taxon>
        <taxon>Pleosporales</taxon>
        <taxon>Lindgomycetaceae</taxon>
        <taxon>Clohesyomyces</taxon>
    </lineage>
</organism>
<keyword evidence="3" id="KW-1185">Reference proteome</keyword>